<protein>
    <recommendedName>
        <fullName evidence="2">PSP proline-rich domain-containing protein</fullName>
    </recommendedName>
</protein>
<feature type="compositionally biased region" description="Basic and acidic residues" evidence="1">
    <location>
        <begin position="148"/>
        <end position="160"/>
    </location>
</feature>
<keyword evidence="4" id="KW-1185">Reference proteome</keyword>
<dbReference type="SMART" id="SM00581">
    <property type="entry name" value="PSP"/>
    <property type="match status" value="1"/>
</dbReference>
<reference evidence="3 4" key="1">
    <citation type="submission" date="2024-04" db="EMBL/GenBank/DDBJ databases">
        <title>Symmetric and asymmetric DNA N6-adenine methylation regulates different biological responses in Mucorales.</title>
        <authorList>
            <consortium name="Lawrence Berkeley National Laboratory"/>
            <person name="Lax C."/>
            <person name="Mondo S.J."/>
            <person name="Osorio-Concepcion M."/>
            <person name="Muszewska A."/>
            <person name="Corrochano-Luque M."/>
            <person name="Gutierrez G."/>
            <person name="Riley R."/>
            <person name="Lipzen A."/>
            <person name="Guo J."/>
            <person name="Hundley H."/>
            <person name="Amirebrahimi M."/>
            <person name="Ng V."/>
            <person name="Lorenzo-Gutierrez D."/>
            <person name="Binder U."/>
            <person name="Yang J."/>
            <person name="Song Y."/>
            <person name="Canovas D."/>
            <person name="Navarro E."/>
            <person name="Freitag M."/>
            <person name="Gabaldon T."/>
            <person name="Grigoriev I.V."/>
            <person name="Corrochano L.M."/>
            <person name="Nicolas F.E."/>
            <person name="Garre V."/>
        </authorList>
    </citation>
    <scope>NUCLEOTIDE SEQUENCE [LARGE SCALE GENOMIC DNA]</scope>
    <source>
        <strain evidence="3 4">L51</strain>
    </source>
</reference>
<comment type="caution">
    <text evidence="3">The sequence shown here is derived from an EMBL/GenBank/DDBJ whole genome shotgun (WGS) entry which is preliminary data.</text>
</comment>
<feature type="compositionally biased region" description="Basic and acidic residues" evidence="1">
    <location>
        <begin position="479"/>
        <end position="489"/>
    </location>
</feature>
<feature type="region of interest" description="Disordered" evidence="1">
    <location>
        <begin position="129"/>
        <end position="165"/>
    </location>
</feature>
<feature type="compositionally biased region" description="Acidic residues" evidence="1">
    <location>
        <begin position="420"/>
        <end position="446"/>
    </location>
</feature>
<feature type="domain" description="PSP proline-rich" evidence="2">
    <location>
        <begin position="315"/>
        <end position="368"/>
    </location>
</feature>
<dbReference type="PANTHER" id="PTHR12785">
    <property type="entry name" value="SPLICING FACTOR 3B"/>
    <property type="match status" value="1"/>
</dbReference>
<evidence type="ECO:0000256" key="1">
    <source>
        <dbReference type="SAM" id="MobiDB-lite"/>
    </source>
</evidence>
<dbReference type="InterPro" id="IPR052584">
    <property type="entry name" value="U2_snRNP_Complex_Component"/>
</dbReference>
<gene>
    <name evidence="3" type="ORF">J3Q64DRAFT_1775923</name>
</gene>
<dbReference type="InterPro" id="IPR006568">
    <property type="entry name" value="PSP_pro-rich"/>
</dbReference>
<dbReference type="InterPro" id="IPR007180">
    <property type="entry name" value="DUF382"/>
</dbReference>
<sequence length="615" mass="69928">MVAAVTKDSTQETISTNDNHASDSQSTQSDAKRKDLKLRKRNKKKSKKQREEEEAKRKASLQQIQPKDEALDDVEIEYVVQPVDYSELKNMSGMDNVDEDVLQQLSDVFKHFQTGKEDEVEEGVVEAIKQEEEEEGVKVEEDEDDEEKAEKAEKAEKEAEQALSKKKMKKMQRLTVAELKQLVKKPEAVEWWDVTASDPKLLVNLKAYRNTVPVPAHWSQKRKYLQGKRGIEKPPWELPDFIKDTGIMEMREAVKEKEDAAKLKSKMRERVAPKMGKLDIDYQKLHDAFFRFQTKPKLSLHGELYYEGKEFETKLKEKKPGQLSEELKTALNMPPLAPPPWLINMQRYGPPPSYPSLKIAGLNAPIPEGGQWGYHPGGWGRPPVDEYNRPLYGDVFGVTQQDDLPPEVVEPIDRKLWGELESDEEFEEEEDDEDEDEEEEGGDDNGTESTAQDDTIKEGLETPSGMASVASGLETPDFIELRKDVRKQEEDEAPKQLYQVLPEMPKNITGFMGSQHGYDLSTVEKPVTAPTTAVRSSKRKMGDNVDVTIDPSELESGLDESTMRAKYDAEMRAKLPVGAGSEDLSDLYAEHASRQAKKMKTQDSKKDSKKKEFKF</sequence>
<feature type="compositionally biased region" description="Basic residues" evidence="1">
    <location>
        <begin position="34"/>
        <end position="48"/>
    </location>
</feature>
<evidence type="ECO:0000313" key="3">
    <source>
        <dbReference type="EMBL" id="KAL0075311.1"/>
    </source>
</evidence>
<feature type="region of interest" description="Disordered" evidence="1">
    <location>
        <begin position="1"/>
        <end position="73"/>
    </location>
</feature>
<proteinExistence type="predicted"/>
<feature type="region of interest" description="Disordered" evidence="1">
    <location>
        <begin position="529"/>
        <end position="561"/>
    </location>
</feature>
<evidence type="ECO:0000259" key="2">
    <source>
        <dbReference type="SMART" id="SM00581"/>
    </source>
</evidence>
<feature type="compositionally biased region" description="Acidic residues" evidence="1">
    <location>
        <begin position="131"/>
        <end position="147"/>
    </location>
</feature>
<name>A0ABR3AJY8_PHYBL</name>
<evidence type="ECO:0000313" key="4">
    <source>
        <dbReference type="Proteomes" id="UP001448207"/>
    </source>
</evidence>
<accession>A0ABR3AJY8</accession>
<dbReference type="PANTHER" id="PTHR12785:SF6">
    <property type="entry name" value="SPLICING FACTOR 3B SUBUNIT 2"/>
    <property type="match status" value="1"/>
</dbReference>
<dbReference type="Pfam" id="PF04046">
    <property type="entry name" value="PSP"/>
    <property type="match status" value="1"/>
</dbReference>
<dbReference type="EMBL" id="JBCLYO010000037">
    <property type="protein sequence ID" value="KAL0075311.1"/>
    <property type="molecule type" value="Genomic_DNA"/>
</dbReference>
<organism evidence="3 4">
    <name type="scientific">Phycomyces blakesleeanus</name>
    <dbReference type="NCBI Taxonomy" id="4837"/>
    <lineage>
        <taxon>Eukaryota</taxon>
        <taxon>Fungi</taxon>
        <taxon>Fungi incertae sedis</taxon>
        <taxon>Mucoromycota</taxon>
        <taxon>Mucoromycotina</taxon>
        <taxon>Mucoromycetes</taxon>
        <taxon>Mucorales</taxon>
        <taxon>Phycomycetaceae</taxon>
        <taxon>Phycomyces</taxon>
    </lineage>
</organism>
<feature type="compositionally biased region" description="Basic and acidic residues" evidence="1">
    <location>
        <begin position="600"/>
        <end position="615"/>
    </location>
</feature>
<feature type="region of interest" description="Disordered" evidence="1">
    <location>
        <begin position="418"/>
        <end position="496"/>
    </location>
</feature>
<feature type="region of interest" description="Disordered" evidence="1">
    <location>
        <begin position="578"/>
        <end position="615"/>
    </location>
</feature>
<dbReference type="Pfam" id="PF04037">
    <property type="entry name" value="DUF382"/>
    <property type="match status" value="1"/>
</dbReference>
<feature type="compositionally biased region" description="Polar residues" evidence="1">
    <location>
        <begin position="7"/>
        <end position="28"/>
    </location>
</feature>
<dbReference type="Proteomes" id="UP001448207">
    <property type="component" value="Unassembled WGS sequence"/>
</dbReference>